<dbReference type="GO" id="GO:0005506">
    <property type="term" value="F:iron ion binding"/>
    <property type="evidence" value="ECO:0007669"/>
    <property type="project" value="InterPro"/>
</dbReference>
<comment type="subcellular location">
    <subcellularLocation>
        <location evidence="2">Membrane</location>
    </subcellularLocation>
</comment>
<dbReference type="GO" id="GO:0016020">
    <property type="term" value="C:membrane"/>
    <property type="evidence" value="ECO:0007669"/>
    <property type="project" value="UniProtKB-SubCell"/>
</dbReference>
<evidence type="ECO:0000256" key="12">
    <source>
        <dbReference type="PIRSR" id="PIRSR602401-1"/>
    </source>
</evidence>
<dbReference type="PRINTS" id="PR00385">
    <property type="entry name" value="P450"/>
</dbReference>
<evidence type="ECO:0000256" key="4">
    <source>
        <dbReference type="ARBA" id="ARBA00010617"/>
    </source>
</evidence>
<proteinExistence type="inferred from homology"/>
<keyword evidence="5 12" id="KW-0349">Heme</keyword>
<keyword evidence="8 12" id="KW-0408">Iron</keyword>
<comment type="caution">
    <text evidence="14">The sequence shown here is derived from an EMBL/GenBank/DDBJ whole genome shotgun (WGS) entry which is preliminary data.</text>
</comment>
<evidence type="ECO:0000256" key="5">
    <source>
        <dbReference type="ARBA" id="ARBA00022617"/>
    </source>
</evidence>
<keyword evidence="11" id="KW-0472">Membrane</keyword>
<evidence type="ECO:0000313" key="14">
    <source>
        <dbReference type="EMBL" id="KAH9292037.1"/>
    </source>
</evidence>
<dbReference type="SUPFAM" id="SSF48264">
    <property type="entry name" value="Cytochrome P450"/>
    <property type="match status" value="1"/>
</dbReference>
<dbReference type="PANTHER" id="PTHR47943:SF2">
    <property type="entry name" value="CYTOCHROME P450"/>
    <property type="match status" value="1"/>
</dbReference>
<dbReference type="Pfam" id="PF00067">
    <property type="entry name" value="p450"/>
    <property type="match status" value="1"/>
</dbReference>
<dbReference type="InterPro" id="IPR002401">
    <property type="entry name" value="Cyt_P450_E_grp-I"/>
</dbReference>
<keyword evidence="10" id="KW-0876">Taxol biosynthesis</keyword>
<keyword evidence="15" id="KW-1185">Reference proteome</keyword>
<evidence type="ECO:0000256" key="3">
    <source>
        <dbReference type="ARBA" id="ARBA00005122"/>
    </source>
</evidence>
<feature type="binding site" description="axial binding residue" evidence="12">
    <location>
        <position position="458"/>
    </location>
    <ligand>
        <name>heme</name>
        <dbReference type="ChEBI" id="CHEBI:30413"/>
    </ligand>
    <ligandPart>
        <name>Fe</name>
        <dbReference type="ChEBI" id="CHEBI:18248"/>
    </ligandPart>
</feature>
<dbReference type="GO" id="GO:0004497">
    <property type="term" value="F:monooxygenase activity"/>
    <property type="evidence" value="ECO:0007669"/>
    <property type="project" value="UniProtKB-KW"/>
</dbReference>
<dbReference type="Proteomes" id="UP000824469">
    <property type="component" value="Unassembled WGS sequence"/>
</dbReference>
<organism evidence="14 15">
    <name type="scientific">Taxus chinensis</name>
    <name type="common">Chinese yew</name>
    <name type="synonym">Taxus wallichiana var. chinensis</name>
    <dbReference type="NCBI Taxonomy" id="29808"/>
    <lineage>
        <taxon>Eukaryota</taxon>
        <taxon>Viridiplantae</taxon>
        <taxon>Streptophyta</taxon>
        <taxon>Embryophyta</taxon>
        <taxon>Tracheophyta</taxon>
        <taxon>Spermatophyta</taxon>
        <taxon>Pinopsida</taxon>
        <taxon>Pinidae</taxon>
        <taxon>Conifers II</taxon>
        <taxon>Cupressales</taxon>
        <taxon>Taxaceae</taxon>
        <taxon>Taxus</taxon>
    </lineage>
</organism>
<comment type="cofactor">
    <cofactor evidence="1 12">
        <name>heme</name>
        <dbReference type="ChEBI" id="CHEBI:30413"/>
    </cofactor>
</comment>
<sequence>MDSPTLNILVKAPTTRLALFLACVFILYKIVKKRPGEHGTLPPGPRPWPLLGNLHQLGDLPHQSLAALAKKYGPVMFLRLGSIPTVVVSSPAMAKEFLKTHDRLFTDRPTVSARIYLAYDGKDVAYASYGDYWRQMKKLCTLELLTPKRTETFKWVREEEVAAMIRSIWKQSEQGARFVDLSKFFFSLTLNIITIMSAGRTFSDHELRGGRKFKEILGEMMALAGAFVVADFIPLLKYIDLQGLRRRMKSLHQIYDEFAEKVIDEHISRRNQKAEEERGVKDLVDIMLDMSEAGSHSSEVKVTRLNIKAMILDMLIGGVEASSTTVEWAMRELLRNPCAMATAQQEIQSVVGLDRNCLLKESDIKNCEYLRCVVKETFRLHPPGPLLVPHQSTQGCNVGGYHIPTRTRLFVNIWAIGRDESIWDDPYHFKPERFIGKNIDFRGQHYELLPFGTGRRGCPGIPMGLLVTELTLAQLIHCFHWTVEGEVNMHEMYGLTVPGKFPISARPSWRLTSKFPG</sequence>
<evidence type="ECO:0000256" key="10">
    <source>
        <dbReference type="ARBA" id="ARBA00023059"/>
    </source>
</evidence>
<dbReference type="OMA" id="RVMPTIF"/>
<dbReference type="EMBL" id="JAHRHJ020003292">
    <property type="protein sequence ID" value="KAH9292037.1"/>
    <property type="molecule type" value="Genomic_DNA"/>
</dbReference>
<evidence type="ECO:0000256" key="9">
    <source>
        <dbReference type="ARBA" id="ARBA00023033"/>
    </source>
</evidence>
<evidence type="ECO:0000256" key="8">
    <source>
        <dbReference type="ARBA" id="ARBA00023004"/>
    </source>
</evidence>
<dbReference type="AlphaFoldDB" id="A0AA38C1X8"/>
<evidence type="ECO:0000256" key="7">
    <source>
        <dbReference type="ARBA" id="ARBA00023002"/>
    </source>
</evidence>
<evidence type="ECO:0000256" key="13">
    <source>
        <dbReference type="RuleBase" id="RU000461"/>
    </source>
</evidence>
<dbReference type="GO" id="GO:0020037">
    <property type="term" value="F:heme binding"/>
    <property type="evidence" value="ECO:0007669"/>
    <property type="project" value="InterPro"/>
</dbReference>
<dbReference type="InterPro" id="IPR001128">
    <property type="entry name" value="Cyt_P450"/>
</dbReference>
<accession>A0AA38C1X8</accession>
<dbReference type="PRINTS" id="PR00463">
    <property type="entry name" value="EP450I"/>
</dbReference>
<dbReference type="Gene3D" id="1.10.630.10">
    <property type="entry name" value="Cytochrome P450"/>
    <property type="match status" value="1"/>
</dbReference>
<dbReference type="PANTHER" id="PTHR47943">
    <property type="entry name" value="CYTOCHROME P450 93A3-LIKE"/>
    <property type="match status" value="1"/>
</dbReference>
<keyword evidence="9 13" id="KW-0503">Monooxygenase</keyword>
<comment type="similarity">
    <text evidence="4 13">Belongs to the cytochrome P450 family.</text>
</comment>
<comment type="pathway">
    <text evidence="3">Alkaloid biosynthesis; taxol biosynthesis.</text>
</comment>
<evidence type="ECO:0000256" key="11">
    <source>
        <dbReference type="ARBA" id="ARBA00023136"/>
    </source>
</evidence>
<keyword evidence="7 13" id="KW-0560">Oxidoreductase</keyword>
<evidence type="ECO:0000256" key="1">
    <source>
        <dbReference type="ARBA" id="ARBA00001971"/>
    </source>
</evidence>
<evidence type="ECO:0000256" key="6">
    <source>
        <dbReference type="ARBA" id="ARBA00022723"/>
    </source>
</evidence>
<gene>
    <name evidence="14" type="ORF">KI387_042775</name>
</gene>
<dbReference type="GO" id="GO:0016705">
    <property type="term" value="F:oxidoreductase activity, acting on paired donors, with incorporation or reduction of molecular oxygen"/>
    <property type="evidence" value="ECO:0007669"/>
    <property type="project" value="InterPro"/>
</dbReference>
<evidence type="ECO:0008006" key="16">
    <source>
        <dbReference type="Google" id="ProtNLM"/>
    </source>
</evidence>
<dbReference type="InterPro" id="IPR036396">
    <property type="entry name" value="Cyt_P450_sf"/>
</dbReference>
<evidence type="ECO:0000313" key="15">
    <source>
        <dbReference type="Proteomes" id="UP000824469"/>
    </source>
</evidence>
<dbReference type="FunFam" id="1.10.630.10:FF:000011">
    <property type="entry name" value="Cytochrome P450 83B1"/>
    <property type="match status" value="1"/>
</dbReference>
<evidence type="ECO:0000256" key="2">
    <source>
        <dbReference type="ARBA" id="ARBA00004370"/>
    </source>
</evidence>
<protein>
    <recommendedName>
        <fullName evidence="16">Cytochrome P450</fullName>
    </recommendedName>
</protein>
<name>A0AA38C1X8_TAXCH</name>
<dbReference type="CDD" id="cd20618">
    <property type="entry name" value="CYP71_clan"/>
    <property type="match status" value="1"/>
</dbReference>
<dbReference type="PROSITE" id="PS00086">
    <property type="entry name" value="CYTOCHROME_P450"/>
    <property type="match status" value="1"/>
</dbReference>
<reference evidence="14 15" key="1">
    <citation type="journal article" date="2021" name="Nat. Plants">
        <title>The Taxus genome provides insights into paclitaxel biosynthesis.</title>
        <authorList>
            <person name="Xiong X."/>
            <person name="Gou J."/>
            <person name="Liao Q."/>
            <person name="Li Y."/>
            <person name="Zhou Q."/>
            <person name="Bi G."/>
            <person name="Li C."/>
            <person name="Du R."/>
            <person name="Wang X."/>
            <person name="Sun T."/>
            <person name="Guo L."/>
            <person name="Liang H."/>
            <person name="Lu P."/>
            <person name="Wu Y."/>
            <person name="Zhang Z."/>
            <person name="Ro D.K."/>
            <person name="Shang Y."/>
            <person name="Huang S."/>
            <person name="Yan J."/>
        </authorList>
    </citation>
    <scope>NUCLEOTIDE SEQUENCE [LARGE SCALE GENOMIC DNA]</scope>
    <source>
        <strain evidence="14">Ta-2019</strain>
    </source>
</reference>
<dbReference type="InterPro" id="IPR017972">
    <property type="entry name" value="Cyt_P450_CS"/>
</dbReference>
<keyword evidence="6 12" id="KW-0479">Metal-binding</keyword>
<dbReference type="GO" id="GO:0042617">
    <property type="term" value="P:paclitaxel biosynthetic process"/>
    <property type="evidence" value="ECO:0007669"/>
    <property type="project" value="UniProtKB-KW"/>
</dbReference>